<keyword evidence="2" id="KW-1185">Reference proteome</keyword>
<reference evidence="1 2" key="1">
    <citation type="submission" date="2012-08" db="EMBL/GenBank/DDBJ databases">
        <title>Oryza genome evolution.</title>
        <authorList>
            <person name="Wing R.A."/>
        </authorList>
    </citation>
    <scope>NUCLEOTIDE SEQUENCE</scope>
</reference>
<dbReference type="Proteomes" id="UP000032180">
    <property type="component" value="Chromosome 10"/>
</dbReference>
<proteinExistence type="predicted"/>
<dbReference type="Gramene" id="LPERR10G01480.1">
    <property type="protein sequence ID" value="LPERR10G01480.1"/>
    <property type="gene ID" value="LPERR10G01480"/>
</dbReference>
<protein>
    <submittedName>
        <fullName evidence="1">Uncharacterized protein</fullName>
    </submittedName>
</protein>
<evidence type="ECO:0000313" key="2">
    <source>
        <dbReference type="Proteomes" id="UP000032180"/>
    </source>
</evidence>
<dbReference type="AlphaFoldDB" id="A0A0D9XHP1"/>
<evidence type="ECO:0000313" key="1">
    <source>
        <dbReference type="EnsemblPlants" id="LPERR10G01480.1"/>
    </source>
</evidence>
<dbReference type="HOGENOM" id="CLU_2761416_0_0_1"/>
<name>A0A0D9XHP1_9ORYZ</name>
<reference evidence="2" key="2">
    <citation type="submission" date="2013-12" db="EMBL/GenBank/DDBJ databases">
        <authorList>
            <person name="Yu Y."/>
            <person name="Lee S."/>
            <person name="de Baynast K."/>
            <person name="Wissotski M."/>
            <person name="Liu L."/>
            <person name="Talag J."/>
            <person name="Goicoechea J."/>
            <person name="Angelova A."/>
            <person name="Jetty R."/>
            <person name="Kudrna D."/>
            <person name="Golser W."/>
            <person name="Rivera L."/>
            <person name="Zhang J."/>
            <person name="Wing R."/>
        </authorList>
    </citation>
    <scope>NUCLEOTIDE SEQUENCE</scope>
</reference>
<accession>A0A0D9XHP1</accession>
<organism evidence="1 2">
    <name type="scientific">Leersia perrieri</name>
    <dbReference type="NCBI Taxonomy" id="77586"/>
    <lineage>
        <taxon>Eukaryota</taxon>
        <taxon>Viridiplantae</taxon>
        <taxon>Streptophyta</taxon>
        <taxon>Embryophyta</taxon>
        <taxon>Tracheophyta</taxon>
        <taxon>Spermatophyta</taxon>
        <taxon>Magnoliopsida</taxon>
        <taxon>Liliopsida</taxon>
        <taxon>Poales</taxon>
        <taxon>Poaceae</taxon>
        <taxon>BOP clade</taxon>
        <taxon>Oryzoideae</taxon>
        <taxon>Oryzeae</taxon>
        <taxon>Oryzinae</taxon>
        <taxon>Leersia</taxon>
    </lineage>
</organism>
<sequence length="70" mass="7996">MELDNLLSCELELEITILGFADEHNVVFLDTDIGVFMVNLDIIQFKFLSLSEGTGFYYPFTVRIRGICLC</sequence>
<dbReference type="EnsemblPlants" id="LPERR10G01480.1">
    <property type="protein sequence ID" value="LPERR10G01480.1"/>
    <property type="gene ID" value="LPERR10G01480"/>
</dbReference>
<reference evidence="1" key="3">
    <citation type="submission" date="2015-04" db="UniProtKB">
        <authorList>
            <consortium name="EnsemblPlants"/>
        </authorList>
    </citation>
    <scope>IDENTIFICATION</scope>
</reference>